<protein>
    <submittedName>
        <fullName evidence="1">Uncharacterized protein</fullName>
    </submittedName>
</protein>
<dbReference type="RefSeq" id="WP_087144381.1">
    <property type="nucleotide sequence ID" value="NZ_FUKI01000132.1"/>
</dbReference>
<dbReference type="EMBL" id="FUKI01000132">
    <property type="protein sequence ID" value="SJM94585.1"/>
    <property type="molecule type" value="Genomic_DNA"/>
</dbReference>
<evidence type="ECO:0000313" key="1">
    <source>
        <dbReference type="EMBL" id="SJM94585.1"/>
    </source>
</evidence>
<name>A0A1R4HEB9_9GAMM</name>
<dbReference type="AlphaFoldDB" id="A0A1R4HEB9"/>
<proteinExistence type="predicted"/>
<accession>A0A1R4HEB9</accession>
<gene>
    <name evidence="1" type="ORF">CRENPOLYSF1_550049</name>
</gene>
<evidence type="ECO:0000313" key="2">
    <source>
        <dbReference type="Proteomes" id="UP000195667"/>
    </source>
</evidence>
<dbReference type="Proteomes" id="UP000195667">
    <property type="component" value="Unassembled WGS sequence"/>
</dbReference>
<reference evidence="2" key="1">
    <citation type="submission" date="2017-02" db="EMBL/GenBank/DDBJ databases">
        <authorList>
            <person name="Daims H."/>
        </authorList>
    </citation>
    <scope>NUCLEOTIDE SEQUENCE [LARGE SCALE GENOMIC DNA]</scope>
</reference>
<sequence>MENRAYYPSFAEGEHYDVVGSFFGNHSPDDVMAVENSHVQKQISAYLLASDEDDSTMTLRSLQKLAKSSGVKNPENMTLKIELIWAIQMATYHQPCFGSELRNACNKHDCNWRYECKKPVVRHHTSYV</sequence>
<dbReference type="OrthoDB" id="5567088at2"/>
<organism evidence="1 2">
    <name type="scientific">Crenothrix polyspora</name>
    <dbReference type="NCBI Taxonomy" id="360316"/>
    <lineage>
        <taxon>Bacteria</taxon>
        <taxon>Pseudomonadati</taxon>
        <taxon>Pseudomonadota</taxon>
        <taxon>Gammaproteobacteria</taxon>
        <taxon>Methylococcales</taxon>
        <taxon>Crenotrichaceae</taxon>
        <taxon>Crenothrix</taxon>
    </lineage>
</organism>
<keyword evidence="2" id="KW-1185">Reference proteome</keyword>